<proteinExistence type="inferred from homology"/>
<dbReference type="Pfam" id="PF00171">
    <property type="entry name" value="Aldedh"/>
    <property type="match status" value="1"/>
</dbReference>
<comment type="caution">
    <text evidence="4">The sequence shown here is derived from an EMBL/GenBank/DDBJ whole genome shotgun (WGS) entry which is preliminary data.</text>
</comment>
<dbReference type="SUPFAM" id="SSF53720">
    <property type="entry name" value="ALDH-like"/>
    <property type="match status" value="1"/>
</dbReference>
<sequence>MTHAAEDVEMRLDAVRAAQQVWLQTSLRERLRLVRRLRARLAQAAVELAETVPLELPGSLHRTLADTLVAEVLPLAEACRFLEREAAYILASRRESTSARPLWLSGVEVEVTRQPLGVVLILAAANYPLLLPGVQALQALTAGNAVQWKPAPGCSAPARALRRMLLECGLDPLLLEVVDEDVEAASALIQAGVDKVILTGGENTGHAVMRECAEKLTPSVMELSGCDAVFVTEGADLSRVVEAIAFGLRLNGSATCMAPRRIFVTTSVADALLAKLKSALAQLPPVPVPLRTLDLVSELLDDARQLGAAIVCGGIEGDTVRPLLLARATPDMKAVQTDVFAPMISMMQTSDEGEALGLYARCPYALTAAVFGSARAAERLALRIRAGVVIINDLIVPTADPRVSFGGIGRSGFGRTRGREGLLEMTSARAVVRQRSKSLLAYRPTTDAHIAFFEAIARTLHGRGLRTRLEGLRETIKAAQKLGR</sequence>
<protein>
    <submittedName>
        <fullName evidence="4">Acyl-CoA reductase-like NAD-dependent aldehyde dehydrogenase</fullName>
    </submittedName>
</protein>
<dbReference type="AlphaFoldDB" id="A0A4R1L660"/>
<dbReference type="EMBL" id="SMGK01000002">
    <property type="protein sequence ID" value="TCK73652.1"/>
    <property type="molecule type" value="Genomic_DNA"/>
</dbReference>
<dbReference type="InterPro" id="IPR015590">
    <property type="entry name" value="Aldehyde_DH_dom"/>
</dbReference>
<dbReference type="PANTHER" id="PTHR42804:SF1">
    <property type="entry name" value="ALDEHYDE DEHYDROGENASE-RELATED"/>
    <property type="match status" value="1"/>
</dbReference>
<dbReference type="RefSeq" id="WP_131993509.1">
    <property type="nucleotide sequence ID" value="NZ_SMGK01000002.1"/>
</dbReference>
<organism evidence="4 5">
    <name type="scientific">Acidipila rosea</name>
    <dbReference type="NCBI Taxonomy" id="768535"/>
    <lineage>
        <taxon>Bacteria</taxon>
        <taxon>Pseudomonadati</taxon>
        <taxon>Acidobacteriota</taxon>
        <taxon>Terriglobia</taxon>
        <taxon>Terriglobales</taxon>
        <taxon>Acidobacteriaceae</taxon>
        <taxon>Acidipila</taxon>
    </lineage>
</organism>
<dbReference type="PANTHER" id="PTHR42804">
    <property type="entry name" value="ALDEHYDE DEHYDROGENASE"/>
    <property type="match status" value="1"/>
</dbReference>
<evidence type="ECO:0000313" key="4">
    <source>
        <dbReference type="EMBL" id="TCK73652.1"/>
    </source>
</evidence>
<evidence type="ECO:0000256" key="2">
    <source>
        <dbReference type="ARBA" id="ARBA00023002"/>
    </source>
</evidence>
<dbReference type="Gene3D" id="3.40.605.10">
    <property type="entry name" value="Aldehyde Dehydrogenase, Chain A, domain 1"/>
    <property type="match status" value="1"/>
</dbReference>
<evidence type="ECO:0000313" key="5">
    <source>
        <dbReference type="Proteomes" id="UP000295210"/>
    </source>
</evidence>
<dbReference type="GO" id="GO:0016620">
    <property type="term" value="F:oxidoreductase activity, acting on the aldehyde or oxo group of donors, NAD or NADP as acceptor"/>
    <property type="evidence" value="ECO:0007669"/>
    <property type="project" value="InterPro"/>
</dbReference>
<name>A0A4R1L660_9BACT</name>
<keyword evidence="2" id="KW-0560">Oxidoreductase</keyword>
<dbReference type="InterPro" id="IPR016162">
    <property type="entry name" value="Ald_DH_N"/>
</dbReference>
<gene>
    <name evidence="4" type="ORF">C7378_1265</name>
</gene>
<accession>A0A4R1L660</accession>
<keyword evidence="5" id="KW-1185">Reference proteome</keyword>
<reference evidence="4 5" key="1">
    <citation type="submission" date="2019-03" db="EMBL/GenBank/DDBJ databases">
        <title>Genomic Encyclopedia of Type Strains, Phase IV (KMG-IV): sequencing the most valuable type-strain genomes for metagenomic binning, comparative biology and taxonomic classification.</title>
        <authorList>
            <person name="Goeker M."/>
        </authorList>
    </citation>
    <scope>NUCLEOTIDE SEQUENCE [LARGE SCALE GENOMIC DNA]</scope>
    <source>
        <strain evidence="4 5">DSM 103428</strain>
    </source>
</reference>
<dbReference type="InterPro" id="IPR016161">
    <property type="entry name" value="Ald_DH/histidinol_DH"/>
</dbReference>
<comment type="similarity">
    <text evidence="1">Belongs to the aldehyde dehydrogenase family.</text>
</comment>
<dbReference type="Gene3D" id="3.40.309.10">
    <property type="entry name" value="Aldehyde Dehydrogenase, Chain A, domain 2"/>
    <property type="match status" value="1"/>
</dbReference>
<dbReference type="Proteomes" id="UP000295210">
    <property type="component" value="Unassembled WGS sequence"/>
</dbReference>
<evidence type="ECO:0000259" key="3">
    <source>
        <dbReference type="Pfam" id="PF00171"/>
    </source>
</evidence>
<evidence type="ECO:0000256" key="1">
    <source>
        <dbReference type="ARBA" id="ARBA00009986"/>
    </source>
</evidence>
<dbReference type="InterPro" id="IPR016163">
    <property type="entry name" value="Ald_DH_C"/>
</dbReference>
<feature type="domain" description="Aldehyde dehydrogenase" evidence="3">
    <location>
        <begin position="4"/>
        <end position="431"/>
    </location>
</feature>
<dbReference type="OrthoDB" id="9812625at2"/>